<reference evidence="2" key="1">
    <citation type="submission" date="2022-11" db="EMBL/GenBank/DDBJ databases">
        <title>Lacinutrix neustonica HL-RS19T sp. nov., isolated from the surface microlayer sample of brackish Lake Shihwa.</title>
        <authorList>
            <person name="Choi J.Y."/>
            <person name="Hwang C.Y."/>
        </authorList>
    </citation>
    <scope>NUCLEOTIDE SEQUENCE</scope>
    <source>
        <strain evidence="2">HL-RS19</strain>
    </source>
</reference>
<keyword evidence="1" id="KW-0732">Signal</keyword>
<organism evidence="2 3">
    <name type="scientific">Lacinutrix neustonica</name>
    <dbReference type="NCBI Taxonomy" id="2980107"/>
    <lineage>
        <taxon>Bacteria</taxon>
        <taxon>Pseudomonadati</taxon>
        <taxon>Bacteroidota</taxon>
        <taxon>Flavobacteriia</taxon>
        <taxon>Flavobacteriales</taxon>
        <taxon>Flavobacteriaceae</taxon>
        <taxon>Lacinutrix</taxon>
    </lineage>
</organism>
<evidence type="ECO:0000256" key="1">
    <source>
        <dbReference type="SAM" id="SignalP"/>
    </source>
</evidence>
<proteinExistence type="predicted"/>
<feature type="chain" id="PRO_5039161266" description="Lipocalin-like domain-containing protein" evidence="1">
    <location>
        <begin position="22"/>
        <end position="352"/>
    </location>
</feature>
<name>A0A9E8MXG6_9FLAO</name>
<accession>A0A9E8MXG6</accession>
<evidence type="ECO:0000313" key="2">
    <source>
        <dbReference type="EMBL" id="WAC03463.1"/>
    </source>
</evidence>
<dbReference type="EMBL" id="CP113088">
    <property type="protein sequence ID" value="WAC03463.1"/>
    <property type="molecule type" value="Genomic_DNA"/>
</dbReference>
<protein>
    <recommendedName>
        <fullName evidence="4">Lipocalin-like domain-containing protein</fullName>
    </recommendedName>
</protein>
<dbReference type="RefSeq" id="WP_267678046.1">
    <property type="nucleotide sequence ID" value="NZ_CP113088.1"/>
</dbReference>
<sequence>MKTLYKTILLLIISISIFNCSKDDDSSNQTLNPLLGQWEITSGDFIYGSDKYIYFNTDNTANILRQTNDNFKGIYSPNYSISNGEVTIDGTGGQGSPGLFNYVLDGNTLTLSSSTSTKTLQKIDNGQNSSDWVETLNILSQGNAPWEGDVDIAFTYDKTAIVYGKTNASDHIGLINPETFEEIGQIATTNSARAVEIEKYDGSLRYVFQSNNGSDNFHAYYNSNNNLAFDSLETGAWIKGPASQDADKIWVASSNESSLYLYNYVLSPHLIEHTIALEIQPEGLDYQNGHLYVCDGQFVHKCQIAPNFQVVSSYRVQDTTISGIAFDGINFWVSGYNYSNSNHVIVKTNLTL</sequence>
<dbReference type="SUPFAM" id="SSF63829">
    <property type="entry name" value="Calcium-dependent phosphotriesterase"/>
    <property type="match status" value="1"/>
</dbReference>
<dbReference type="KEGG" id="lnu:N7U66_08230"/>
<evidence type="ECO:0008006" key="4">
    <source>
        <dbReference type="Google" id="ProtNLM"/>
    </source>
</evidence>
<dbReference type="AlphaFoldDB" id="A0A9E8MXG6"/>
<dbReference type="Proteomes" id="UP001164705">
    <property type="component" value="Chromosome"/>
</dbReference>
<feature type="signal peptide" evidence="1">
    <location>
        <begin position="1"/>
        <end position="21"/>
    </location>
</feature>
<gene>
    <name evidence="2" type="ORF">N7U66_08230</name>
</gene>
<evidence type="ECO:0000313" key="3">
    <source>
        <dbReference type="Proteomes" id="UP001164705"/>
    </source>
</evidence>
<keyword evidence="3" id="KW-1185">Reference proteome</keyword>